<name>A0ABQ5F8H0_9ASTR</name>
<evidence type="ECO:0000313" key="2">
    <source>
        <dbReference type="EMBL" id="GJT59620.1"/>
    </source>
</evidence>
<evidence type="ECO:0000313" key="1">
    <source>
        <dbReference type="EMBL" id="GJT20226.1"/>
    </source>
</evidence>
<sequence length="163" mass="19202">MCGEERSYVDGRWRRQMFIINGGFSVDLWRRVISVEECGDEEIDIRQGNRKRQDSRLARLEWERVSDMVIQRELATEVTGIRIYGSALQMRWCSSGDGAPILGDAIFRQKSRMSPESSRTVKRSWSMGQRLSAQVRESMDFYCRWARTHPTARRPDQRDCRDF</sequence>
<dbReference type="EMBL" id="BQNB010017126">
    <property type="protein sequence ID" value="GJT59620.1"/>
    <property type="molecule type" value="Genomic_DNA"/>
</dbReference>
<proteinExistence type="predicted"/>
<reference evidence="2" key="2">
    <citation type="submission" date="2022-01" db="EMBL/GenBank/DDBJ databases">
        <authorList>
            <person name="Yamashiro T."/>
            <person name="Shiraishi A."/>
            <person name="Satake H."/>
            <person name="Nakayama K."/>
        </authorList>
    </citation>
    <scope>NUCLEOTIDE SEQUENCE</scope>
</reference>
<organism evidence="2 3">
    <name type="scientific">Tanacetum coccineum</name>
    <dbReference type="NCBI Taxonomy" id="301880"/>
    <lineage>
        <taxon>Eukaryota</taxon>
        <taxon>Viridiplantae</taxon>
        <taxon>Streptophyta</taxon>
        <taxon>Embryophyta</taxon>
        <taxon>Tracheophyta</taxon>
        <taxon>Spermatophyta</taxon>
        <taxon>Magnoliopsida</taxon>
        <taxon>eudicotyledons</taxon>
        <taxon>Gunneridae</taxon>
        <taxon>Pentapetalae</taxon>
        <taxon>asterids</taxon>
        <taxon>campanulids</taxon>
        <taxon>Asterales</taxon>
        <taxon>Asteraceae</taxon>
        <taxon>Asteroideae</taxon>
        <taxon>Anthemideae</taxon>
        <taxon>Anthemidinae</taxon>
        <taxon>Tanacetum</taxon>
    </lineage>
</organism>
<reference evidence="2" key="1">
    <citation type="journal article" date="2022" name="Int. J. Mol. Sci.">
        <title>Draft Genome of Tanacetum Coccineum: Genomic Comparison of Closely Related Tanacetum-Family Plants.</title>
        <authorList>
            <person name="Yamashiro T."/>
            <person name="Shiraishi A."/>
            <person name="Nakayama K."/>
            <person name="Satake H."/>
        </authorList>
    </citation>
    <scope>NUCLEOTIDE SEQUENCE</scope>
</reference>
<gene>
    <name evidence="1" type="ORF">Tco_0878932</name>
    <name evidence="2" type="ORF">Tco_1003153</name>
</gene>
<dbReference type="Proteomes" id="UP001151760">
    <property type="component" value="Unassembled WGS sequence"/>
</dbReference>
<protein>
    <submittedName>
        <fullName evidence="2">Uncharacterized protein</fullName>
    </submittedName>
</protein>
<evidence type="ECO:0000313" key="3">
    <source>
        <dbReference type="Proteomes" id="UP001151760"/>
    </source>
</evidence>
<comment type="caution">
    <text evidence="2">The sequence shown here is derived from an EMBL/GenBank/DDBJ whole genome shotgun (WGS) entry which is preliminary data.</text>
</comment>
<accession>A0ABQ5F8H0</accession>
<dbReference type="EMBL" id="BQNB010013784">
    <property type="protein sequence ID" value="GJT20226.1"/>
    <property type="molecule type" value="Genomic_DNA"/>
</dbReference>
<keyword evidence="3" id="KW-1185">Reference proteome</keyword>